<dbReference type="InterPro" id="IPR022898">
    <property type="entry name" value="RNase_HII"/>
</dbReference>
<keyword evidence="9 14" id="KW-0540">Nuclease</keyword>
<name>Q1YTV9_9GAMM</name>
<comment type="cofactor">
    <cofactor evidence="2">
        <name>Mg(2+)</name>
        <dbReference type="ChEBI" id="CHEBI:18420"/>
    </cofactor>
</comment>
<evidence type="ECO:0000313" key="19">
    <source>
        <dbReference type="Proteomes" id="UP000005555"/>
    </source>
</evidence>
<dbReference type="GO" id="GO:0032299">
    <property type="term" value="C:ribonuclease H2 complex"/>
    <property type="evidence" value="ECO:0007669"/>
    <property type="project" value="TreeGrafter"/>
</dbReference>
<evidence type="ECO:0000256" key="8">
    <source>
        <dbReference type="ARBA" id="ARBA00022490"/>
    </source>
</evidence>
<dbReference type="NCBIfam" id="NF000596">
    <property type="entry name" value="PRK00015.1-4"/>
    <property type="match status" value="1"/>
</dbReference>
<protein>
    <recommendedName>
        <fullName evidence="7 14">Ribonuclease HII</fullName>
        <shortName evidence="14">RNase HII</shortName>
        <ecNumber evidence="6 14">3.1.26.4</ecNumber>
    </recommendedName>
</protein>
<dbReference type="GO" id="GO:0004523">
    <property type="term" value="F:RNA-DNA hybrid ribonuclease activity"/>
    <property type="evidence" value="ECO:0007669"/>
    <property type="project" value="UniProtKB-UniRule"/>
</dbReference>
<dbReference type="GO" id="GO:0043137">
    <property type="term" value="P:DNA replication, removal of RNA primer"/>
    <property type="evidence" value="ECO:0007669"/>
    <property type="project" value="TreeGrafter"/>
</dbReference>
<reference evidence="18 19" key="1">
    <citation type="submission" date="2006-03" db="EMBL/GenBank/DDBJ databases">
        <authorList>
            <person name="Giovannoni S.J."/>
            <person name="Cho J.-C."/>
            <person name="Ferriera S."/>
            <person name="Johnson J."/>
            <person name="Kravitz S."/>
            <person name="Halpern A."/>
            <person name="Remington K."/>
            <person name="Beeson K."/>
            <person name="Tran B."/>
            <person name="Rogers Y.-H."/>
            <person name="Friedman R."/>
            <person name="Venter J.C."/>
        </authorList>
    </citation>
    <scope>NUCLEOTIDE SEQUENCE [LARGE SCALE GENOMIC DNA]</scope>
    <source>
        <strain evidence="18 19">HTCC2207</strain>
    </source>
</reference>
<evidence type="ECO:0000256" key="3">
    <source>
        <dbReference type="ARBA" id="ARBA00004065"/>
    </source>
</evidence>
<dbReference type="eggNOG" id="COG0164">
    <property type="taxonomic scope" value="Bacteria"/>
</dbReference>
<comment type="subcellular location">
    <subcellularLocation>
        <location evidence="4 14">Cytoplasm</location>
    </subcellularLocation>
</comment>
<evidence type="ECO:0000256" key="5">
    <source>
        <dbReference type="ARBA" id="ARBA00007383"/>
    </source>
</evidence>
<dbReference type="Proteomes" id="UP000005555">
    <property type="component" value="Unassembled WGS sequence"/>
</dbReference>
<dbReference type="CDD" id="cd07182">
    <property type="entry name" value="RNase_HII_bacteria_HII_like"/>
    <property type="match status" value="1"/>
</dbReference>
<organism evidence="18 19">
    <name type="scientific">gamma proteobacterium HTCC2207</name>
    <dbReference type="NCBI Taxonomy" id="314287"/>
    <lineage>
        <taxon>Bacteria</taxon>
        <taxon>Pseudomonadati</taxon>
        <taxon>Pseudomonadota</taxon>
        <taxon>Gammaproteobacteria</taxon>
        <taxon>Cellvibrionales</taxon>
        <taxon>Porticoccaceae</taxon>
        <taxon>SAR92 clade</taxon>
    </lineage>
</organism>
<keyword evidence="13 14" id="KW-0464">Manganese</keyword>
<dbReference type="GO" id="GO:0003723">
    <property type="term" value="F:RNA binding"/>
    <property type="evidence" value="ECO:0007669"/>
    <property type="project" value="UniProtKB-UniRule"/>
</dbReference>
<evidence type="ECO:0000256" key="2">
    <source>
        <dbReference type="ARBA" id="ARBA00001946"/>
    </source>
</evidence>
<dbReference type="GO" id="GO:0006298">
    <property type="term" value="P:mismatch repair"/>
    <property type="evidence" value="ECO:0007669"/>
    <property type="project" value="TreeGrafter"/>
</dbReference>
<keyword evidence="10 14" id="KW-0479">Metal-binding</keyword>
<feature type="binding site" evidence="14 15">
    <location>
        <position position="17"/>
    </location>
    <ligand>
        <name>a divalent metal cation</name>
        <dbReference type="ChEBI" id="CHEBI:60240"/>
    </ligand>
</feature>
<proteinExistence type="inferred from homology"/>
<feature type="domain" description="RNase H type-2" evidence="17">
    <location>
        <begin position="11"/>
        <end position="200"/>
    </location>
</feature>
<evidence type="ECO:0000256" key="13">
    <source>
        <dbReference type="ARBA" id="ARBA00023211"/>
    </source>
</evidence>
<evidence type="ECO:0000256" key="14">
    <source>
        <dbReference type="HAMAP-Rule" id="MF_00052"/>
    </source>
</evidence>
<feature type="binding site" evidence="14 15">
    <location>
        <position position="18"/>
    </location>
    <ligand>
        <name>a divalent metal cation</name>
        <dbReference type="ChEBI" id="CHEBI:60240"/>
    </ligand>
</feature>
<dbReference type="HOGENOM" id="CLU_036532_3_2_6"/>
<feature type="binding site" evidence="14 15">
    <location>
        <position position="109"/>
    </location>
    <ligand>
        <name>a divalent metal cation</name>
        <dbReference type="ChEBI" id="CHEBI:60240"/>
    </ligand>
</feature>
<comment type="function">
    <text evidence="3 14 16">Endonuclease that specifically degrades the RNA of RNA-DNA hybrids.</text>
</comment>
<dbReference type="PANTHER" id="PTHR10954">
    <property type="entry name" value="RIBONUCLEASE H2 SUBUNIT A"/>
    <property type="match status" value="1"/>
</dbReference>
<dbReference type="EC" id="3.1.26.4" evidence="6 14"/>
<dbReference type="NCBIfam" id="NF000595">
    <property type="entry name" value="PRK00015.1-3"/>
    <property type="match status" value="1"/>
</dbReference>
<dbReference type="PROSITE" id="PS51975">
    <property type="entry name" value="RNASE_H_2"/>
    <property type="match status" value="1"/>
</dbReference>
<dbReference type="PANTHER" id="PTHR10954:SF18">
    <property type="entry name" value="RIBONUCLEASE HII"/>
    <property type="match status" value="1"/>
</dbReference>
<evidence type="ECO:0000256" key="15">
    <source>
        <dbReference type="PROSITE-ProRule" id="PRU01319"/>
    </source>
</evidence>
<dbReference type="STRING" id="314287.GB2207_01202"/>
<evidence type="ECO:0000256" key="10">
    <source>
        <dbReference type="ARBA" id="ARBA00022723"/>
    </source>
</evidence>
<evidence type="ECO:0000256" key="12">
    <source>
        <dbReference type="ARBA" id="ARBA00022801"/>
    </source>
</evidence>
<dbReference type="AlphaFoldDB" id="Q1YTV9"/>
<keyword evidence="12 14" id="KW-0378">Hydrolase</keyword>
<sequence>MKPWNPPANIKFLAGVDEVGRGPLAGDVVTAAVILPANHGIEGLADSKALSSRQRENLYADITSRALCWSVARCSVAEIDRFNILQATLMAMRRAVMGLSQQPDYVAVDGNRLPQWEYRGEAVVKGDGRVECISAASIIAKVVRDAEMKAFDITYPGYGFAANKGYGTPQHLEALSRIGATPIHRRTFAPVREQLELVQTGLFD</sequence>
<evidence type="ECO:0000256" key="11">
    <source>
        <dbReference type="ARBA" id="ARBA00022759"/>
    </source>
</evidence>
<dbReference type="Gene3D" id="3.30.420.10">
    <property type="entry name" value="Ribonuclease H-like superfamily/Ribonuclease H"/>
    <property type="match status" value="1"/>
</dbReference>
<dbReference type="Pfam" id="PF01351">
    <property type="entry name" value="RNase_HII"/>
    <property type="match status" value="1"/>
</dbReference>
<evidence type="ECO:0000256" key="7">
    <source>
        <dbReference type="ARBA" id="ARBA00019179"/>
    </source>
</evidence>
<dbReference type="InterPro" id="IPR024567">
    <property type="entry name" value="RNase_HII/HIII_dom"/>
</dbReference>
<dbReference type="InterPro" id="IPR001352">
    <property type="entry name" value="RNase_HII/HIII"/>
</dbReference>
<comment type="caution">
    <text evidence="18">The sequence shown here is derived from an EMBL/GenBank/DDBJ whole genome shotgun (WGS) entry which is preliminary data.</text>
</comment>
<evidence type="ECO:0000256" key="16">
    <source>
        <dbReference type="RuleBase" id="RU003515"/>
    </source>
</evidence>
<evidence type="ECO:0000256" key="1">
    <source>
        <dbReference type="ARBA" id="ARBA00000077"/>
    </source>
</evidence>
<gene>
    <name evidence="14" type="primary">rnhB</name>
    <name evidence="18" type="ORF">GB2207_01202</name>
</gene>
<dbReference type="EMBL" id="AAPI01000002">
    <property type="protein sequence ID" value="EAS47378.1"/>
    <property type="molecule type" value="Genomic_DNA"/>
</dbReference>
<keyword evidence="19" id="KW-1185">Reference proteome</keyword>
<dbReference type="SUPFAM" id="SSF53098">
    <property type="entry name" value="Ribonuclease H-like"/>
    <property type="match status" value="1"/>
</dbReference>
<dbReference type="FunFam" id="3.30.420.10:FF:000006">
    <property type="entry name" value="Ribonuclease HII"/>
    <property type="match status" value="1"/>
</dbReference>
<dbReference type="InterPro" id="IPR036397">
    <property type="entry name" value="RNaseH_sf"/>
</dbReference>
<evidence type="ECO:0000259" key="17">
    <source>
        <dbReference type="PROSITE" id="PS51975"/>
    </source>
</evidence>
<accession>Q1YTV9</accession>
<dbReference type="HAMAP" id="MF_00052_B">
    <property type="entry name" value="RNase_HII_B"/>
    <property type="match status" value="1"/>
</dbReference>
<evidence type="ECO:0000256" key="4">
    <source>
        <dbReference type="ARBA" id="ARBA00004496"/>
    </source>
</evidence>
<evidence type="ECO:0000256" key="9">
    <source>
        <dbReference type="ARBA" id="ARBA00022722"/>
    </source>
</evidence>
<dbReference type="GO" id="GO:0005737">
    <property type="term" value="C:cytoplasm"/>
    <property type="evidence" value="ECO:0007669"/>
    <property type="project" value="UniProtKB-SubCell"/>
</dbReference>
<dbReference type="InterPro" id="IPR012337">
    <property type="entry name" value="RNaseH-like_sf"/>
</dbReference>
<dbReference type="NCBIfam" id="NF000594">
    <property type="entry name" value="PRK00015.1-1"/>
    <property type="match status" value="1"/>
</dbReference>
<evidence type="ECO:0000313" key="18">
    <source>
        <dbReference type="EMBL" id="EAS47378.1"/>
    </source>
</evidence>
<comment type="cofactor">
    <cofactor evidence="14 15">
        <name>Mn(2+)</name>
        <dbReference type="ChEBI" id="CHEBI:29035"/>
    </cofactor>
    <cofactor evidence="14 15">
        <name>Mg(2+)</name>
        <dbReference type="ChEBI" id="CHEBI:18420"/>
    </cofactor>
    <text evidence="14 15">Manganese or magnesium. Binds 1 divalent metal ion per monomer in the absence of substrate. May bind a second metal ion after substrate binding.</text>
</comment>
<comment type="catalytic activity">
    <reaction evidence="1 14 15 16">
        <text>Endonucleolytic cleavage to 5'-phosphomonoester.</text>
        <dbReference type="EC" id="3.1.26.4"/>
    </reaction>
</comment>
<dbReference type="GO" id="GO:0030145">
    <property type="term" value="F:manganese ion binding"/>
    <property type="evidence" value="ECO:0007669"/>
    <property type="project" value="UniProtKB-UniRule"/>
</dbReference>
<evidence type="ECO:0000256" key="6">
    <source>
        <dbReference type="ARBA" id="ARBA00012180"/>
    </source>
</evidence>
<keyword evidence="8 14" id="KW-0963">Cytoplasm</keyword>
<comment type="similarity">
    <text evidence="5 14 16">Belongs to the RNase HII family.</text>
</comment>
<keyword evidence="11 14" id="KW-0255">Endonuclease</keyword>